<sequence>MKPPAGPGNVQWPALTHAHGSVEDVPELIRALHQGDEKTVG</sequence>
<gene>
    <name evidence="1" type="ORF">ACFYNZ_34310</name>
</gene>
<comment type="caution">
    <text evidence="1">The sequence shown here is derived from an EMBL/GenBank/DDBJ whole genome shotgun (WGS) entry which is preliminary data.</text>
</comment>
<protein>
    <submittedName>
        <fullName evidence="1">Uncharacterized protein</fullName>
    </submittedName>
</protein>
<dbReference type="RefSeq" id="WP_388354377.1">
    <property type="nucleotide sequence ID" value="NZ_JBIAFJ010000055.1"/>
</dbReference>
<accession>A0ABW6L468</accession>
<evidence type="ECO:0000313" key="1">
    <source>
        <dbReference type="EMBL" id="MFE9174454.1"/>
    </source>
</evidence>
<keyword evidence="2" id="KW-1185">Reference proteome</keyword>
<dbReference type="Proteomes" id="UP001601197">
    <property type="component" value="Unassembled WGS sequence"/>
</dbReference>
<dbReference type="EMBL" id="JBIAFJ010000055">
    <property type="protein sequence ID" value="MFE9174454.1"/>
    <property type="molecule type" value="Genomic_DNA"/>
</dbReference>
<name>A0ABW6L468_9ACTN</name>
<proteinExistence type="predicted"/>
<evidence type="ECO:0000313" key="2">
    <source>
        <dbReference type="Proteomes" id="UP001601197"/>
    </source>
</evidence>
<organism evidence="1 2">
    <name type="scientific">Streptomyces kebangsaanensis</name>
    <dbReference type="NCBI Taxonomy" id="864058"/>
    <lineage>
        <taxon>Bacteria</taxon>
        <taxon>Bacillati</taxon>
        <taxon>Actinomycetota</taxon>
        <taxon>Actinomycetes</taxon>
        <taxon>Kitasatosporales</taxon>
        <taxon>Streptomycetaceae</taxon>
        <taxon>Streptomyces</taxon>
    </lineage>
</organism>
<reference evidence="1 2" key="1">
    <citation type="submission" date="2024-10" db="EMBL/GenBank/DDBJ databases">
        <title>The Natural Products Discovery Center: Release of the First 8490 Sequenced Strains for Exploring Actinobacteria Biosynthetic Diversity.</title>
        <authorList>
            <person name="Kalkreuter E."/>
            <person name="Kautsar S.A."/>
            <person name="Yang D."/>
            <person name="Bader C.D."/>
            <person name="Teijaro C.N."/>
            <person name="Fluegel L."/>
            <person name="Davis C.M."/>
            <person name="Simpson J.R."/>
            <person name="Lauterbach L."/>
            <person name="Steele A.D."/>
            <person name="Gui C."/>
            <person name="Meng S."/>
            <person name="Li G."/>
            <person name="Viehrig K."/>
            <person name="Ye F."/>
            <person name="Su P."/>
            <person name="Kiefer A.F."/>
            <person name="Nichols A."/>
            <person name="Cepeda A.J."/>
            <person name="Yan W."/>
            <person name="Fan B."/>
            <person name="Jiang Y."/>
            <person name="Adhikari A."/>
            <person name="Zheng C.-J."/>
            <person name="Schuster L."/>
            <person name="Cowan T.M."/>
            <person name="Smanski M.J."/>
            <person name="Chevrette M.G."/>
            <person name="De Carvalho L.P.S."/>
            <person name="Shen B."/>
        </authorList>
    </citation>
    <scope>NUCLEOTIDE SEQUENCE [LARGE SCALE GENOMIC DNA]</scope>
    <source>
        <strain evidence="1 2">NPDC007147</strain>
    </source>
</reference>